<keyword evidence="2" id="KW-1185">Reference proteome</keyword>
<name>A0A1B7NQC3_9EURO</name>
<evidence type="ECO:0000313" key="2">
    <source>
        <dbReference type="Proteomes" id="UP000091918"/>
    </source>
</evidence>
<comment type="caution">
    <text evidence="1">The sequence shown here is derived from an EMBL/GenBank/DDBJ whole genome shotgun (WGS) entry which is preliminary data.</text>
</comment>
<evidence type="ECO:0000313" key="1">
    <source>
        <dbReference type="EMBL" id="OAX79023.1"/>
    </source>
</evidence>
<organism evidence="1 2">
    <name type="scientific">Emergomyces africanus</name>
    <dbReference type="NCBI Taxonomy" id="1955775"/>
    <lineage>
        <taxon>Eukaryota</taxon>
        <taxon>Fungi</taxon>
        <taxon>Dikarya</taxon>
        <taxon>Ascomycota</taxon>
        <taxon>Pezizomycotina</taxon>
        <taxon>Eurotiomycetes</taxon>
        <taxon>Eurotiomycetidae</taxon>
        <taxon>Onygenales</taxon>
        <taxon>Ajellomycetaceae</taxon>
        <taxon>Emergomyces</taxon>
    </lineage>
</organism>
<reference evidence="1 2" key="1">
    <citation type="submission" date="2015-07" db="EMBL/GenBank/DDBJ databases">
        <title>Emmonsia species relationships and genome sequence.</title>
        <authorList>
            <person name="Cuomo C.A."/>
            <person name="Schwartz I.S."/>
            <person name="Kenyon C."/>
            <person name="de Hoog G.S."/>
            <person name="Govender N.P."/>
            <person name="Botha A."/>
            <person name="Moreno L."/>
            <person name="de Vries M."/>
            <person name="Munoz J.F."/>
            <person name="Stielow J.B."/>
        </authorList>
    </citation>
    <scope>NUCLEOTIDE SEQUENCE [LARGE SCALE GENOMIC DNA]</scope>
    <source>
        <strain evidence="1 2">CBS 136260</strain>
    </source>
</reference>
<dbReference type="EMBL" id="LGUA01001195">
    <property type="protein sequence ID" value="OAX79023.1"/>
    <property type="molecule type" value="Genomic_DNA"/>
</dbReference>
<sequence length="120" mass="13762">MRTPHMKARIRYMLQGAVLETHDDIPDTIRDQLYAEEHRRIEKQQKVSNPLRRWGARNDSWNTEMSEGTGHGCFLRCGRNGRNAGITKETPRVVGSARSVKFDALLQRLRKTSATDAEVI</sequence>
<proteinExistence type="predicted"/>
<gene>
    <name evidence="1" type="ORF">ACJ72_06660</name>
</gene>
<dbReference type="AlphaFoldDB" id="A0A1B7NQC3"/>
<accession>A0A1B7NQC3</accession>
<protein>
    <submittedName>
        <fullName evidence="1">Uncharacterized protein</fullName>
    </submittedName>
</protein>
<dbReference type="OrthoDB" id="4187842at2759"/>
<dbReference type="Proteomes" id="UP000091918">
    <property type="component" value="Unassembled WGS sequence"/>
</dbReference>